<accession>A0AA86QJ42</accession>
<dbReference type="AlphaFoldDB" id="A0AA86QJ42"/>
<protein>
    <submittedName>
        <fullName evidence="2">Hypothetical_protein</fullName>
    </submittedName>
</protein>
<evidence type="ECO:0000313" key="3">
    <source>
        <dbReference type="Proteomes" id="UP001642409"/>
    </source>
</evidence>
<evidence type="ECO:0000313" key="2">
    <source>
        <dbReference type="EMBL" id="CAL5985096.1"/>
    </source>
</evidence>
<dbReference type="EMBL" id="CATOUU010000834">
    <property type="protein sequence ID" value="CAI9952655.1"/>
    <property type="molecule type" value="Genomic_DNA"/>
</dbReference>
<dbReference type="EMBL" id="CAXDID020000018">
    <property type="protein sequence ID" value="CAL5985096.1"/>
    <property type="molecule type" value="Genomic_DNA"/>
</dbReference>
<evidence type="ECO:0000313" key="1">
    <source>
        <dbReference type="EMBL" id="CAI9952655.1"/>
    </source>
</evidence>
<name>A0AA86QJ42_9EUKA</name>
<proteinExistence type="predicted"/>
<organism evidence="1">
    <name type="scientific">Hexamita inflata</name>
    <dbReference type="NCBI Taxonomy" id="28002"/>
    <lineage>
        <taxon>Eukaryota</taxon>
        <taxon>Metamonada</taxon>
        <taxon>Diplomonadida</taxon>
        <taxon>Hexamitidae</taxon>
        <taxon>Hexamitinae</taxon>
        <taxon>Hexamita</taxon>
    </lineage>
</organism>
<gene>
    <name evidence="1" type="ORF">HINF_LOCUS40300</name>
    <name evidence="2" type="ORF">HINF_LOCUS8557</name>
</gene>
<reference evidence="1" key="1">
    <citation type="submission" date="2023-06" db="EMBL/GenBank/DDBJ databases">
        <authorList>
            <person name="Kurt Z."/>
        </authorList>
    </citation>
    <scope>NUCLEOTIDE SEQUENCE</scope>
</reference>
<keyword evidence="3" id="KW-1185">Reference proteome</keyword>
<sequence>MKSYTSKKTNISTIKAYYMTFYRQALFSERLNEADCKYLEQYLERSDLKISAIVEKLMESYFKDRDIFPYEVSRKLHQIEYQQQRKIQEDKKNQVKLYNLEQQQNQLIVKSQKQQSMQYREVVSISSQKDEIVQEVQINQFSEKPQYSQKKKEDMDVTQYNKQIFNSQQIDIIGMCLSLKDQQYIQIYLNDKWNQSVAQITEQLLEEYFKQANIFTSVIEEYVSNLLQIHQANTQQCDICQIDKQNPEYMQHSEGNLFKQQEFSKSQQELVLDSKLSEQSEKSIISSEYDDYSYLEVSSLIQDNSTILNINKKQFKANLRHALENIQGETFNITSAQLFSRVNLLPKSQLEALWKLVSGKYKQYSWLQLQDYFQNQYNHTNVFRRNKFSVEDQNVIFTYVQNTTSTSATSIAQKLLKGRFSDRVIPEYLLRSKIRNEIFDKKTKKSENVK</sequence>
<comment type="caution">
    <text evidence="1">The sequence shown here is derived from an EMBL/GenBank/DDBJ whole genome shotgun (WGS) entry which is preliminary data.</text>
</comment>
<dbReference type="Proteomes" id="UP001642409">
    <property type="component" value="Unassembled WGS sequence"/>
</dbReference>
<reference evidence="2 3" key="2">
    <citation type="submission" date="2024-07" db="EMBL/GenBank/DDBJ databases">
        <authorList>
            <person name="Akdeniz Z."/>
        </authorList>
    </citation>
    <scope>NUCLEOTIDE SEQUENCE [LARGE SCALE GENOMIC DNA]</scope>
</reference>